<dbReference type="InterPro" id="IPR054567">
    <property type="entry name" value="NNH7"/>
</dbReference>
<dbReference type="EMBL" id="VYTZ01000001">
    <property type="protein sequence ID" value="KAA9381903.1"/>
    <property type="molecule type" value="Genomic_DNA"/>
</dbReference>
<proteinExistence type="predicted"/>
<reference evidence="2 3" key="1">
    <citation type="submission" date="2019-09" db="EMBL/GenBank/DDBJ databases">
        <title>Screening of Novel Bioactive Compounds from Soil-Associated.</title>
        <authorList>
            <person name="Gong X."/>
        </authorList>
    </citation>
    <scope>NUCLEOTIDE SEQUENCE [LARGE SCALE GENOMIC DNA]</scope>
    <source>
        <strain evidence="2 3">Gxj-6</strain>
    </source>
</reference>
<dbReference type="SMART" id="SM00382">
    <property type="entry name" value="AAA"/>
    <property type="match status" value="1"/>
</dbReference>
<sequence length="1187" mass="130703">MGNKPLSYTDAVKLLGGSSRVITALSRLAGGTLTVASAGGSDVALSLFDLKGEVDQLSQSLFATLRDRVRGLSRFRRTELIEAAHAVVVAAAFFSALDDLDDEILTALNTASLELTRDEQVALAGGGGLAAGRKGLANLALRLTTANGKPGLVIEPTGEESRLVAFYEELTDRLLHFASGTAVWDARDETQRARWTDVLSRNLPSTALGWYEEHLRKLASEFPEVAFWAHRLGMRSILDELHKAHRDSREQTATLHALTSIIGRIGQGRDPSRVREDLVRRYRRQLDAPVARAETVPEAVTLPTLRQIYINPSYRSLPTRGRSAAPDRWISEGSWQEEERRDDLWAFLMDHLMSTPAADTPLVVLGQPGAGKSLFTQVLAAELDPADFLVVRVELRAVPSDAEIQRQIEVAMNSLTGTTLSWPEFTAESGTAQPVILLDGFDELLQASGVSHYDFLERVQAFQRREAELDRPVAVIVTSRTAVADQVRYPEGTVVVRLENFDDDQVGRWLATWNDANPATPLTPGAALAQGELCRQPLLLFMLALFHSGGGALTPGIGQAQLYERLFTRFAERDVGKLDDSLPDHERRRAVARELDRLSAVAFSMFNRGRQTVTDKELVADFAVLPIGGGSSYASGSIGTPSGELRRAAALDVAQRLAGRFFFRLFVQQAQAVYGQESTRKTYEFLHASFGEFLVARWVVGEVRRLARRAREAADDPCPPPPDDALLNALLSKAVISTREQRILGFVHDLLGGLDGEEPAELRAVLCVLFRRCLRTRGRGGYDEYRPVELSAPAEYAVYSANLVLLLLLVSAAQAAQTGDGAAALPLSELYASAPPRSAEDRRAAWRSTTRLWHSQLTGNEWDSIVRVIRVDLPGADAQEVLIGLWDDEDDAADDRDRSLPLATELFLSAQDIRIPRGNAIVQATREATMLDSRRYRDACSTLLPYAALLPFSDDDVLLGRRSAAMMKLLLTPPGKIRAQTYGYLFAVLTHHDVAPDVSVSVEHARLVLALLRTHADRIPTQMLRDLCGRMRVYRWANMTAFLDVHAKLRTSYSGELESAGTPFASGLFTTLGLFDLLDLRASGYILVPPVSDESAADLIDRLLDVLKLDGRFSLWRRDVPDVDALLGLAIWTNCVERGLLGGNFRPIALSRRQFDVLQTAAPGFVTRTRSLAEEQGLPDPFDVDWT</sequence>
<dbReference type="InterPro" id="IPR003593">
    <property type="entry name" value="AAA+_ATPase"/>
</dbReference>
<dbReference type="AlphaFoldDB" id="A0A5J5KCB2"/>
<evidence type="ECO:0000259" key="1">
    <source>
        <dbReference type="SMART" id="SM00382"/>
    </source>
</evidence>
<dbReference type="Proteomes" id="UP000327011">
    <property type="component" value="Unassembled WGS sequence"/>
</dbReference>
<protein>
    <recommendedName>
        <fullName evidence="1">AAA+ ATPase domain-containing protein</fullName>
    </recommendedName>
</protein>
<evidence type="ECO:0000313" key="2">
    <source>
        <dbReference type="EMBL" id="KAA9381903.1"/>
    </source>
</evidence>
<feature type="domain" description="AAA+ ATPase" evidence="1">
    <location>
        <begin position="358"/>
        <end position="502"/>
    </location>
</feature>
<dbReference type="Gene3D" id="3.40.50.300">
    <property type="entry name" value="P-loop containing nucleotide triphosphate hydrolases"/>
    <property type="match status" value="1"/>
</dbReference>
<evidence type="ECO:0000313" key="3">
    <source>
        <dbReference type="Proteomes" id="UP000327011"/>
    </source>
</evidence>
<dbReference type="Pfam" id="PF22738">
    <property type="entry name" value="NNH7"/>
    <property type="match status" value="1"/>
</dbReference>
<accession>A0A5J5KCB2</accession>
<keyword evidence="3" id="KW-1185">Reference proteome</keyword>
<organism evidence="2 3">
    <name type="scientific">Microbispora cellulosiformans</name>
    <dbReference type="NCBI Taxonomy" id="2614688"/>
    <lineage>
        <taxon>Bacteria</taxon>
        <taxon>Bacillati</taxon>
        <taxon>Actinomycetota</taxon>
        <taxon>Actinomycetes</taxon>
        <taxon>Streptosporangiales</taxon>
        <taxon>Streptosporangiaceae</taxon>
        <taxon>Microbispora</taxon>
    </lineage>
</organism>
<dbReference type="SUPFAM" id="SSF52540">
    <property type="entry name" value="P-loop containing nucleoside triphosphate hydrolases"/>
    <property type="match status" value="1"/>
</dbReference>
<dbReference type="RefSeq" id="WP_150930963.1">
    <property type="nucleotide sequence ID" value="NZ_VYTZ01000001.1"/>
</dbReference>
<name>A0A5J5KCB2_9ACTN</name>
<dbReference type="InterPro" id="IPR027417">
    <property type="entry name" value="P-loop_NTPase"/>
</dbReference>
<gene>
    <name evidence="2" type="ORF">F5972_03555</name>
</gene>
<comment type="caution">
    <text evidence="2">The sequence shown here is derived from an EMBL/GenBank/DDBJ whole genome shotgun (WGS) entry which is preliminary data.</text>
</comment>